<dbReference type="AlphaFoldDB" id="T1JS29"/>
<protein>
    <submittedName>
        <fullName evidence="1">Uncharacterized protein</fullName>
    </submittedName>
</protein>
<proteinExistence type="predicted"/>
<dbReference type="EMBL" id="CAEY01000458">
    <property type="status" value="NOT_ANNOTATED_CDS"/>
    <property type="molecule type" value="Genomic_DNA"/>
</dbReference>
<evidence type="ECO:0000313" key="2">
    <source>
        <dbReference type="Proteomes" id="UP000015104"/>
    </source>
</evidence>
<name>T1JS29_TETUR</name>
<dbReference type="EnsemblMetazoa" id="tetur01g09040.1">
    <property type="protein sequence ID" value="tetur01g09040.1"/>
    <property type="gene ID" value="tetur01g09040"/>
</dbReference>
<keyword evidence="2" id="KW-1185">Reference proteome</keyword>
<reference evidence="1" key="2">
    <citation type="submission" date="2015-06" db="UniProtKB">
        <authorList>
            <consortium name="EnsemblMetazoa"/>
        </authorList>
    </citation>
    <scope>IDENTIFICATION</scope>
</reference>
<dbReference type="Proteomes" id="UP000015104">
    <property type="component" value="Unassembled WGS sequence"/>
</dbReference>
<evidence type="ECO:0000313" key="1">
    <source>
        <dbReference type="EnsemblMetazoa" id="tetur01g09040.1"/>
    </source>
</evidence>
<dbReference type="HOGENOM" id="CLU_2416118_0_0_1"/>
<reference evidence="2" key="1">
    <citation type="submission" date="2011-08" db="EMBL/GenBank/DDBJ databases">
        <authorList>
            <person name="Rombauts S."/>
        </authorList>
    </citation>
    <scope>NUCLEOTIDE SEQUENCE</scope>
    <source>
        <strain evidence="2">London</strain>
    </source>
</reference>
<organism evidence="1 2">
    <name type="scientific">Tetranychus urticae</name>
    <name type="common">Two-spotted spider mite</name>
    <dbReference type="NCBI Taxonomy" id="32264"/>
    <lineage>
        <taxon>Eukaryota</taxon>
        <taxon>Metazoa</taxon>
        <taxon>Ecdysozoa</taxon>
        <taxon>Arthropoda</taxon>
        <taxon>Chelicerata</taxon>
        <taxon>Arachnida</taxon>
        <taxon>Acari</taxon>
        <taxon>Acariformes</taxon>
        <taxon>Trombidiformes</taxon>
        <taxon>Prostigmata</taxon>
        <taxon>Eleutherengona</taxon>
        <taxon>Raphignathae</taxon>
        <taxon>Tetranychoidea</taxon>
        <taxon>Tetranychidae</taxon>
        <taxon>Tetranychus</taxon>
    </lineage>
</organism>
<accession>T1JS29</accession>
<sequence length="92" mass="9606">MRLDDDAVEYGGEVYTAVNSVDECDCVLVKRLGNVVRIGVLGDGDDGAGGKLMKVNGGTDIFSPSSLFLPVLVSQHLSLTCSEENGGNSSQI</sequence>